<dbReference type="GO" id="GO:0016491">
    <property type="term" value="F:oxidoreductase activity"/>
    <property type="evidence" value="ECO:0007669"/>
    <property type="project" value="InterPro"/>
</dbReference>
<gene>
    <name evidence="4" type="ORF">KL86SPO_20420</name>
</gene>
<keyword evidence="2" id="KW-0288">FMN</keyword>
<dbReference type="PANTHER" id="PTHR43278:SF4">
    <property type="entry name" value="NAD(P)H-DEPENDENT FMN-CONTAINING OXIDOREDUCTASE YWQN-RELATED"/>
    <property type="match status" value="1"/>
</dbReference>
<name>A0A212LNM4_9FIRM</name>
<dbReference type="Gene3D" id="3.40.50.360">
    <property type="match status" value="1"/>
</dbReference>
<dbReference type="EMBL" id="FMJE01000002">
    <property type="protein sequence ID" value="SCM79143.1"/>
    <property type="molecule type" value="Genomic_DNA"/>
</dbReference>
<keyword evidence="1" id="KW-0285">Flavoprotein</keyword>
<sequence length="183" mass="20027">MIKNVLVITGSPRKNGNSELMANAFIKGALEKGHQVTAFDAATKTISGCRACDTCWSTGRACSFYDGFTELEPLLEQADAIVFVSPLYWFSLSAQIKAAIDKMYAYTMECCKTPLKIKESMLLTCGADEGMEVFSGIIGTYKEIANYLKWQDSGIIAIPNVKDKGDILNTDALQRAEQLGKTL</sequence>
<feature type="domain" description="NADPH-dependent FMN reductase-like" evidence="3">
    <location>
        <begin position="4"/>
        <end position="126"/>
    </location>
</feature>
<dbReference type="AlphaFoldDB" id="A0A212LNM4"/>
<evidence type="ECO:0000259" key="3">
    <source>
        <dbReference type="Pfam" id="PF03358"/>
    </source>
</evidence>
<reference evidence="4" key="1">
    <citation type="submission" date="2016-08" db="EMBL/GenBank/DDBJ databases">
        <authorList>
            <person name="Seilhamer J.J."/>
        </authorList>
    </citation>
    <scope>NUCLEOTIDE SEQUENCE</scope>
    <source>
        <strain evidence="4">86</strain>
    </source>
</reference>
<accession>A0A212LNM4</accession>
<dbReference type="PANTHER" id="PTHR43278">
    <property type="entry name" value="NAD(P)H-DEPENDENT FMN-CONTAINING OXIDOREDUCTASE YWQN-RELATED"/>
    <property type="match status" value="1"/>
</dbReference>
<evidence type="ECO:0000256" key="2">
    <source>
        <dbReference type="ARBA" id="ARBA00022643"/>
    </source>
</evidence>
<dbReference type="InterPro" id="IPR051796">
    <property type="entry name" value="ISF_SsuE-like"/>
</dbReference>
<dbReference type="InterPro" id="IPR005025">
    <property type="entry name" value="FMN_Rdtase-like_dom"/>
</dbReference>
<dbReference type="Pfam" id="PF03358">
    <property type="entry name" value="FMN_red"/>
    <property type="match status" value="1"/>
</dbReference>
<dbReference type="InterPro" id="IPR029039">
    <property type="entry name" value="Flavoprotein-like_sf"/>
</dbReference>
<dbReference type="RefSeq" id="WP_288183411.1">
    <property type="nucleotide sequence ID" value="NZ_LT608335.1"/>
</dbReference>
<evidence type="ECO:0000256" key="1">
    <source>
        <dbReference type="ARBA" id="ARBA00022630"/>
    </source>
</evidence>
<evidence type="ECO:0000313" key="4">
    <source>
        <dbReference type="EMBL" id="SCM79143.1"/>
    </source>
</evidence>
<dbReference type="SUPFAM" id="SSF52218">
    <property type="entry name" value="Flavoproteins"/>
    <property type="match status" value="1"/>
</dbReference>
<organism evidence="4">
    <name type="scientific">uncultured Sporomusa sp</name>
    <dbReference type="NCBI Taxonomy" id="307249"/>
    <lineage>
        <taxon>Bacteria</taxon>
        <taxon>Bacillati</taxon>
        <taxon>Bacillota</taxon>
        <taxon>Negativicutes</taxon>
        <taxon>Selenomonadales</taxon>
        <taxon>Sporomusaceae</taxon>
        <taxon>Sporomusa</taxon>
        <taxon>environmental samples</taxon>
    </lineage>
</organism>
<protein>
    <submittedName>
        <fullName evidence="4">NADPH-dependent FMN reductase</fullName>
    </submittedName>
</protein>
<proteinExistence type="predicted"/>